<evidence type="ECO:0000313" key="1">
    <source>
        <dbReference type="EMBL" id="GFY08615.1"/>
    </source>
</evidence>
<organism evidence="1 2">
    <name type="scientific">Trichonephila clavipes</name>
    <name type="common">Golden silk orbweaver</name>
    <name type="synonym">Nephila clavipes</name>
    <dbReference type="NCBI Taxonomy" id="2585209"/>
    <lineage>
        <taxon>Eukaryota</taxon>
        <taxon>Metazoa</taxon>
        <taxon>Ecdysozoa</taxon>
        <taxon>Arthropoda</taxon>
        <taxon>Chelicerata</taxon>
        <taxon>Arachnida</taxon>
        <taxon>Araneae</taxon>
        <taxon>Araneomorphae</taxon>
        <taxon>Entelegynae</taxon>
        <taxon>Araneoidea</taxon>
        <taxon>Nephilidae</taxon>
        <taxon>Trichonephila</taxon>
    </lineage>
</organism>
<evidence type="ECO:0000313" key="2">
    <source>
        <dbReference type="Proteomes" id="UP000887159"/>
    </source>
</evidence>
<comment type="caution">
    <text evidence="1">The sequence shown here is derived from an EMBL/GenBank/DDBJ whole genome shotgun (WGS) entry which is preliminary data.</text>
</comment>
<reference evidence="1" key="1">
    <citation type="submission" date="2020-08" db="EMBL/GenBank/DDBJ databases">
        <title>Multicomponent nature underlies the extraordinary mechanical properties of spider dragline silk.</title>
        <authorList>
            <person name="Kono N."/>
            <person name="Nakamura H."/>
            <person name="Mori M."/>
            <person name="Yoshida Y."/>
            <person name="Ohtoshi R."/>
            <person name="Malay A.D."/>
            <person name="Moran D.A.P."/>
            <person name="Tomita M."/>
            <person name="Numata K."/>
            <person name="Arakawa K."/>
        </authorList>
    </citation>
    <scope>NUCLEOTIDE SEQUENCE</scope>
</reference>
<keyword evidence="2" id="KW-1185">Reference proteome</keyword>
<dbReference type="Proteomes" id="UP000887159">
    <property type="component" value="Unassembled WGS sequence"/>
</dbReference>
<sequence>MNWLECLGVKEAFSFGRPDCKNSPQSHIVRVYDAGLGKSGVYHSAEWHVGDWLSDGIREAWLRFFIWVRLKSRGPSKAEPCRNRVFKGKGLVNSNSEGTVIEIGVNKVNQRGWNFIGYKLESESINPNAVKGYLDVQKNCSRAFLFLETFRDIFG</sequence>
<proteinExistence type="predicted"/>
<dbReference type="EMBL" id="BMAU01021282">
    <property type="protein sequence ID" value="GFY08615.1"/>
    <property type="molecule type" value="Genomic_DNA"/>
</dbReference>
<accession>A0A8X6VJU1</accession>
<dbReference type="AlphaFoldDB" id="A0A8X6VJU1"/>
<name>A0A8X6VJU1_TRICX</name>
<protein>
    <submittedName>
        <fullName evidence="1">Uncharacterized protein</fullName>
    </submittedName>
</protein>
<gene>
    <name evidence="1" type="ORF">TNCV_810481</name>
</gene>